<reference evidence="2 3" key="2">
    <citation type="submission" date="2018-06" db="EMBL/GenBank/DDBJ databases">
        <title>Metagenomic assembly of (sub)arctic Cyanobacteria and their associated microbiome from non-axenic cultures.</title>
        <authorList>
            <person name="Baurain D."/>
        </authorList>
    </citation>
    <scope>NUCLEOTIDE SEQUENCE [LARGE SCALE GENOMIC DNA]</scope>
    <source>
        <strain evidence="2">ULC027bin1</strain>
    </source>
</reference>
<reference evidence="3" key="1">
    <citation type="submission" date="2018-04" db="EMBL/GenBank/DDBJ databases">
        <authorList>
            <person name="Cornet L."/>
        </authorList>
    </citation>
    <scope>NUCLEOTIDE SEQUENCE [LARGE SCALE GENOMIC DNA]</scope>
</reference>
<evidence type="ECO:0000313" key="2">
    <source>
        <dbReference type="EMBL" id="PZO47930.1"/>
    </source>
</evidence>
<proteinExistence type="predicted"/>
<evidence type="ECO:0000256" key="1">
    <source>
        <dbReference type="SAM" id="MobiDB-lite"/>
    </source>
</evidence>
<organism evidence="2 3">
    <name type="scientific">Phormidesmis priestleyi</name>
    <dbReference type="NCBI Taxonomy" id="268141"/>
    <lineage>
        <taxon>Bacteria</taxon>
        <taxon>Bacillati</taxon>
        <taxon>Cyanobacteriota</taxon>
        <taxon>Cyanophyceae</taxon>
        <taxon>Leptolyngbyales</taxon>
        <taxon>Leptolyngbyaceae</taxon>
        <taxon>Phormidesmis</taxon>
    </lineage>
</organism>
<name>A0A2W4WTR0_9CYAN</name>
<accession>A0A2W4WTR0</accession>
<dbReference type="Proteomes" id="UP000249794">
    <property type="component" value="Unassembled WGS sequence"/>
</dbReference>
<gene>
    <name evidence="2" type="ORF">DCF15_18465</name>
</gene>
<protein>
    <submittedName>
        <fullName evidence="2">Uncharacterized protein</fullName>
    </submittedName>
</protein>
<evidence type="ECO:0000313" key="3">
    <source>
        <dbReference type="Proteomes" id="UP000249794"/>
    </source>
</evidence>
<comment type="caution">
    <text evidence="2">The sequence shown here is derived from an EMBL/GenBank/DDBJ whole genome shotgun (WGS) entry which is preliminary data.</text>
</comment>
<dbReference type="AlphaFoldDB" id="A0A2W4WTR0"/>
<dbReference type="EMBL" id="QBMP01000255">
    <property type="protein sequence ID" value="PZO47930.1"/>
    <property type="molecule type" value="Genomic_DNA"/>
</dbReference>
<feature type="compositionally biased region" description="Low complexity" evidence="1">
    <location>
        <begin position="10"/>
        <end position="22"/>
    </location>
</feature>
<sequence length="205" mass="22350">MTLEIVAVKQNQQPTPATTPQQGKAKQKPSKEKIFTAIARVHGALVAEGNKLLLVATDDGARFPVRGVCAGWLTIRLLTLEPAARVGLFGFWPTTNGEITLAAFHDDTTEWKPQTASSPHPDQLLVTGKIESIDDLSFTLKVGRNRPTKGPQYTLVQIASPPLPDWQRGQWLELRCLRKALTWVLPQGDGTMAGKGADEYAGTND</sequence>
<feature type="region of interest" description="Disordered" evidence="1">
    <location>
        <begin position="9"/>
        <end position="29"/>
    </location>
</feature>